<accession>A0AA39TR40</accession>
<name>A0AA39TR40_9AGAR</name>
<feature type="signal peptide" evidence="1">
    <location>
        <begin position="1"/>
        <end position="20"/>
    </location>
</feature>
<proteinExistence type="predicted"/>
<gene>
    <name evidence="2" type="ORF">EDD18DRAFT_1103789</name>
</gene>
<protein>
    <submittedName>
        <fullName evidence="2">Uncharacterized protein</fullName>
    </submittedName>
</protein>
<dbReference type="AlphaFoldDB" id="A0AA39TR40"/>
<comment type="caution">
    <text evidence="2">The sequence shown here is derived from an EMBL/GenBank/DDBJ whole genome shotgun (WGS) entry which is preliminary data.</text>
</comment>
<dbReference type="EMBL" id="JAUEPU010000011">
    <property type="protein sequence ID" value="KAK0498191.1"/>
    <property type="molecule type" value="Genomic_DNA"/>
</dbReference>
<sequence>MTYLVHLVLLLSCAAYLCIPGNSFSYTYQSTLPRMHSLLHLQAIPASIFALCYNKDYGTFEHLSKNPSAIRSFNGKLGALVEEGWFMVTPNVLGLYQPPLGINWEMYIRADFRYGADDSLLWP</sequence>
<keyword evidence="3" id="KW-1185">Reference proteome</keyword>
<evidence type="ECO:0000256" key="1">
    <source>
        <dbReference type="SAM" id="SignalP"/>
    </source>
</evidence>
<keyword evidence="1" id="KW-0732">Signal</keyword>
<evidence type="ECO:0000313" key="2">
    <source>
        <dbReference type="EMBL" id="KAK0498191.1"/>
    </source>
</evidence>
<reference evidence="2" key="1">
    <citation type="submission" date="2023-06" db="EMBL/GenBank/DDBJ databases">
        <authorList>
            <consortium name="Lawrence Berkeley National Laboratory"/>
            <person name="Ahrendt S."/>
            <person name="Sahu N."/>
            <person name="Indic B."/>
            <person name="Wong-Bajracharya J."/>
            <person name="Merenyi Z."/>
            <person name="Ke H.-M."/>
            <person name="Monk M."/>
            <person name="Kocsube S."/>
            <person name="Drula E."/>
            <person name="Lipzen A."/>
            <person name="Balint B."/>
            <person name="Henrissat B."/>
            <person name="Andreopoulos B."/>
            <person name="Martin F.M."/>
            <person name="Harder C.B."/>
            <person name="Rigling D."/>
            <person name="Ford K.L."/>
            <person name="Foster G.D."/>
            <person name="Pangilinan J."/>
            <person name="Papanicolaou A."/>
            <person name="Barry K."/>
            <person name="LaButti K."/>
            <person name="Viragh M."/>
            <person name="Koriabine M."/>
            <person name="Yan M."/>
            <person name="Riley R."/>
            <person name="Champramary S."/>
            <person name="Plett K.L."/>
            <person name="Tsai I.J."/>
            <person name="Slot J."/>
            <person name="Sipos G."/>
            <person name="Plett J."/>
            <person name="Nagy L.G."/>
            <person name="Grigoriev I.V."/>
        </authorList>
    </citation>
    <scope>NUCLEOTIDE SEQUENCE</scope>
    <source>
        <strain evidence="2">HWK02</strain>
    </source>
</reference>
<feature type="chain" id="PRO_5041402239" evidence="1">
    <location>
        <begin position="21"/>
        <end position="123"/>
    </location>
</feature>
<dbReference type="Proteomes" id="UP001175228">
    <property type="component" value="Unassembled WGS sequence"/>
</dbReference>
<evidence type="ECO:0000313" key="3">
    <source>
        <dbReference type="Proteomes" id="UP001175228"/>
    </source>
</evidence>
<organism evidence="2 3">
    <name type="scientific">Armillaria luteobubalina</name>
    <dbReference type="NCBI Taxonomy" id="153913"/>
    <lineage>
        <taxon>Eukaryota</taxon>
        <taxon>Fungi</taxon>
        <taxon>Dikarya</taxon>
        <taxon>Basidiomycota</taxon>
        <taxon>Agaricomycotina</taxon>
        <taxon>Agaricomycetes</taxon>
        <taxon>Agaricomycetidae</taxon>
        <taxon>Agaricales</taxon>
        <taxon>Marasmiineae</taxon>
        <taxon>Physalacriaceae</taxon>
        <taxon>Armillaria</taxon>
    </lineage>
</organism>